<evidence type="ECO:0000313" key="2">
    <source>
        <dbReference type="EMBL" id="KAL3694535.1"/>
    </source>
</evidence>
<evidence type="ECO:0000313" key="3">
    <source>
        <dbReference type="Proteomes" id="UP001633002"/>
    </source>
</evidence>
<protein>
    <recommendedName>
        <fullName evidence="4">DDE Tnp4 domain-containing protein</fullName>
    </recommendedName>
</protein>
<gene>
    <name evidence="2" type="ORF">R1sor_008186</name>
</gene>
<proteinExistence type="predicted"/>
<name>A0ABD3HWQ1_9MARC</name>
<dbReference type="Proteomes" id="UP001633002">
    <property type="component" value="Unassembled WGS sequence"/>
</dbReference>
<sequence length="113" mass="13250">MPSSCHDVTCLRRSVLWRRLSLVQLFDNRQFLLGDSRYVSLDLLVCSYKRTRGDMDKKADWSKNDKPIETKRDEDLGPPPQGVRDGNRRGIQLQQVIQDVCLEINRRHITIRI</sequence>
<dbReference type="AlphaFoldDB" id="A0ABD3HWQ1"/>
<organism evidence="2 3">
    <name type="scientific">Riccia sorocarpa</name>
    <dbReference type="NCBI Taxonomy" id="122646"/>
    <lineage>
        <taxon>Eukaryota</taxon>
        <taxon>Viridiplantae</taxon>
        <taxon>Streptophyta</taxon>
        <taxon>Embryophyta</taxon>
        <taxon>Marchantiophyta</taxon>
        <taxon>Marchantiopsida</taxon>
        <taxon>Marchantiidae</taxon>
        <taxon>Marchantiales</taxon>
        <taxon>Ricciaceae</taxon>
        <taxon>Riccia</taxon>
    </lineage>
</organism>
<feature type="region of interest" description="Disordered" evidence="1">
    <location>
        <begin position="55"/>
        <end position="90"/>
    </location>
</feature>
<evidence type="ECO:0008006" key="4">
    <source>
        <dbReference type="Google" id="ProtNLM"/>
    </source>
</evidence>
<keyword evidence="3" id="KW-1185">Reference proteome</keyword>
<feature type="compositionally biased region" description="Basic and acidic residues" evidence="1">
    <location>
        <begin position="55"/>
        <end position="75"/>
    </location>
</feature>
<accession>A0ABD3HWQ1</accession>
<evidence type="ECO:0000256" key="1">
    <source>
        <dbReference type="SAM" id="MobiDB-lite"/>
    </source>
</evidence>
<comment type="caution">
    <text evidence="2">The sequence shown here is derived from an EMBL/GenBank/DDBJ whole genome shotgun (WGS) entry which is preliminary data.</text>
</comment>
<reference evidence="2 3" key="1">
    <citation type="submission" date="2024-09" db="EMBL/GenBank/DDBJ databases">
        <title>Chromosome-scale assembly of Riccia sorocarpa.</title>
        <authorList>
            <person name="Paukszto L."/>
        </authorList>
    </citation>
    <scope>NUCLEOTIDE SEQUENCE [LARGE SCALE GENOMIC DNA]</scope>
    <source>
        <strain evidence="2">LP-2024</strain>
        <tissue evidence="2">Aerial parts of the thallus</tissue>
    </source>
</reference>
<dbReference type="EMBL" id="JBJQOH010000003">
    <property type="protein sequence ID" value="KAL3694535.1"/>
    <property type="molecule type" value="Genomic_DNA"/>
</dbReference>